<keyword evidence="5 7" id="KW-1133">Transmembrane helix</keyword>
<keyword evidence="4 7" id="KW-0812">Transmembrane</keyword>
<evidence type="ECO:0000256" key="7">
    <source>
        <dbReference type="RuleBase" id="RU363032"/>
    </source>
</evidence>
<evidence type="ECO:0000259" key="8">
    <source>
        <dbReference type="PROSITE" id="PS50928"/>
    </source>
</evidence>
<accession>A0ABQ0S0H7</accession>
<evidence type="ECO:0000256" key="2">
    <source>
        <dbReference type="ARBA" id="ARBA00022448"/>
    </source>
</evidence>
<keyword evidence="10" id="KW-1185">Reference proteome</keyword>
<evidence type="ECO:0000256" key="4">
    <source>
        <dbReference type="ARBA" id="ARBA00022692"/>
    </source>
</evidence>
<comment type="similarity">
    <text evidence="7">Belongs to the binding-protein-dependent transport system permease family.</text>
</comment>
<feature type="transmembrane region" description="Helical" evidence="7">
    <location>
        <begin position="120"/>
        <end position="139"/>
    </location>
</feature>
<dbReference type="SUPFAM" id="SSF161098">
    <property type="entry name" value="MetI-like"/>
    <property type="match status" value="1"/>
</dbReference>
<dbReference type="PANTHER" id="PTHR43386">
    <property type="entry name" value="OLIGOPEPTIDE TRANSPORT SYSTEM PERMEASE PROTEIN APPC"/>
    <property type="match status" value="1"/>
</dbReference>
<dbReference type="InterPro" id="IPR035906">
    <property type="entry name" value="MetI-like_sf"/>
</dbReference>
<proteinExistence type="inferred from homology"/>
<evidence type="ECO:0000256" key="6">
    <source>
        <dbReference type="ARBA" id="ARBA00023136"/>
    </source>
</evidence>
<gene>
    <name evidence="9" type="ORF">PSA01_34400</name>
</gene>
<feature type="transmembrane region" description="Helical" evidence="7">
    <location>
        <begin position="145"/>
        <end position="165"/>
    </location>
</feature>
<keyword evidence="6 7" id="KW-0472">Membrane</keyword>
<name>A0ABQ0S0H7_9PSEU</name>
<dbReference type="Proteomes" id="UP000320693">
    <property type="component" value="Unassembled WGS sequence"/>
</dbReference>
<dbReference type="EMBL" id="BJNH01000037">
    <property type="protein sequence ID" value="GEC26411.1"/>
    <property type="molecule type" value="Genomic_DNA"/>
</dbReference>
<dbReference type="InterPro" id="IPR000515">
    <property type="entry name" value="MetI-like"/>
</dbReference>
<dbReference type="CDD" id="cd06261">
    <property type="entry name" value="TM_PBP2"/>
    <property type="match status" value="1"/>
</dbReference>
<feature type="transmembrane region" description="Helical" evidence="7">
    <location>
        <begin position="245"/>
        <end position="267"/>
    </location>
</feature>
<feature type="domain" description="ABC transmembrane type-1" evidence="8">
    <location>
        <begin position="80"/>
        <end position="271"/>
    </location>
</feature>
<comment type="subcellular location">
    <subcellularLocation>
        <location evidence="1 7">Cell membrane</location>
        <topology evidence="1 7">Multi-pass membrane protein</topology>
    </subcellularLocation>
</comment>
<evidence type="ECO:0000256" key="5">
    <source>
        <dbReference type="ARBA" id="ARBA00022989"/>
    </source>
</evidence>
<evidence type="ECO:0000313" key="9">
    <source>
        <dbReference type="EMBL" id="GEC26411.1"/>
    </source>
</evidence>
<evidence type="ECO:0000313" key="10">
    <source>
        <dbReference type="Proteomes" id="UP000320693"/>
    </source>
</evidence>
<feature type="transmembrane region" description="Helical" evidence="7">
    <location>
        <begin position="82"/>
        <end position="108"/>
    </location>
</feature>
<feature type="transmembrane region" description="Helical" evidence="7">
    <location>
        <begin position="207"/>
        <end position="225"/>
    </location>
</feature>
<evidence type="ECO:0000256" key="3">
    <source>
        <dbReference type="ARBA" id="ARBA00022475"/>
    </source>
</evidence>
<keyword evidence="2 7" id="KW-0813">Transport</keyword>
<dbReference type="RefSeq" id="WP_085914573.1">
    <property type="nucleotide sequence ID" value="NZ_BJNH01000037.1"/>
</dbReference>
<protein>
    <recommendedName>
        <fullName evidence="8">ABC transmembrane type-1 domain-containing protein</fullName>
    </recommendedName>
</protein>
<comment type="caution">
    <text evidence="9">The sequence shown here is derived from an EMBL/GenBank/DDBJ whole genome shotgun (WGS) entry which is preliminary data.</text>
</comment>
<dbReference type="PROSITE" id="PS50928">
    <property type="entry name" value="ABC_TM1"/>
    <property type="match status" value="1"/>
</dbReference>
<evidence type="ECO:0000256" key="1">
    <source>
        <dbReference type="ARBA" id="ARBA00004651"/>
    </source>
</evidence>
<dbReference type="Pfam" id="PF00528">
    <property type="entry name" value="BPD_transp_1"/>
    <property type="match status" value="1"/>
</dbReference>
<dbReference type="InterPro" id="IPR050366">
    <property type="entry name" value="BP-dependent_transpt_permease"/>
</dbReference>
<keyword evidence="3" id="KW-1003">Cell membrane</keyword>
<feature type="transmembrane region" description="Helical" evidence="7">
    <location>
        <begin position="24"/>
        <end position="43"/>
    </location>
</feature>
<organism evidence="9 10">
    <name type="scientific">Pseudonocardia saturnea</name>
    <dbReference type="NCBI Taxonomy" id="33909"/>
    <lineage>
        <taxon>Bacteria</taxon>
        <taxon>Bacillati</taxon>
        <taxon>Actinomycetota</taxon>
        <taxon>Actinomycetes</taxon>
        <taxon>Pseudonocardiales</taxon>
        <taxon>Pseudonocardiaceae</taxon>
        <taxon>Pseudonocardia</taxon>
    </lineage>
</organism>
<reference evidence="9 10" key="1">
    <citation type="submission" date="2019-06" db="EMBL/GenBank/DDBJ databases">
        <title>Whole genome shotgun sequence of Pseudonocardia saturnea NBRC 14499.</title>
        <authorList>
            <person name="Hosoyama A."/>
            <person name="Uohara A."/>
            <person name="Ohji S."/>
            <person name="Ichikawa N."/>
        </authorList>
    </citation>
    <scope>NUCLEOTIDE SEQUENCE [LARGE SCALE GENOMIC DNA]</scope>
    <source>
        <strain evidence="9 10">NBRC 14499</strain>
    </source>
</reference>
<dbReference type="Gene3D" id="1.10.3720.10">
    <property type="entry name" value="MetI-like"/>
    <property type="match status" value="1"/>
</dbReference>
<dbReference type="PANTHER" id="PTHR43386:SF1">
    <property type="entry name" value="D,D-DIPEPTIDE TRANSPORT SYSTEM PERMEASE PROTEIN DDPC-RELATED"/>
    <property type="match status" value="1"/>
</dbReference>
<sequence length="285" mass="29996">MSAEAMAGRGYLTTGWSERLRRPLQIGAVVLLGVLVLFALLPLDPTGNDLGSRFAGPSLEHPLGTDQLGRDLLARLAVGARISVGFTLVALALCALIGTVLGVLAGWAGRFVGQLFQRTIDVLVAVPAVLIGLVVVAASGGAPGLWSLLIAIVVAGWTPFARLTYQLVVRERNREYVEGALAIGAGPGRIAFRHVLPNLTRPLLSHLCLRFANILLTVAGLSFLGLGPQPPTPEWGVMLAEGRQFLFNAPQLVLLPAAAVVGTALLVTGLGRALERRWTGPSGQY</sequence>